<proteinExistence type="predicted"/>
<reference evidence="3 6" key="2">
    <citation type="submission" date="2020-01" db="EMBL/GenBank/DDBJ databases">
        <title>Genetics and antimicrobial susceptibilities of Nocardia species isolated from the soil; a comparison with species isolated from humans.</title>
        <authorList>
            <person name="Carrasco G."/>
            <person name="Monzon S."/>
            <person name="Sansegundo M."/>
            <person name="Garcia E."/>
            <person name="Garrido N."/>
            <person name="Medina M.J."/>
            <person name="Villalon P."/>
            <person name="Ramirez-Arocha A.C."/>
            <person name="Jimenez P."/>
            <person name="Cuesta I."/>
            <person name="Valdezate S."/>
        </authorList>
    </citation>
    <scope>NUCLEOTIDE SEQUENCE [LARGE SCALE GENOMIC DNA]</scope>
    <source>
        <strain evidence="3 6">CNM20110626</strain>
    </source>
</reference>
<dbReference type="Pfam" id="PF09851">
    <property type="entry name" value="SHOCT"/>
    <property type="match status" value="1"/>
</dbReference>
<dbReference type="AlphaFoldDB" id="A0A4U8VX38"/>
<evidence type="ECO:0000313" key="3">
    <source>
        <dbReference type="EMBL" id="NEW36477.1"/>
    </source>
</evidence>
<feature type="transmembrane region" description="Helical" evidence="1">
    <location>
        <begin position="12"/>
        <end position="40"/>
    </location>
</feature>
<evidence type="ECO:0000313" key="6">
    <source>
        <dbReference type="Proteomes" id="UP000471166"/>
    </source>
</evidence>
<accession>A0A4U8VX38</accession>
<evidence type="ECO:0000256" key="1">
    <source>
        <dbReference type="SAM" id="Phobius"/>
    </source>
</evidence>
<evidence type="ECO:0000259" key="2">
    <source>
        <dbReference type="Pfam" id="PF09851"/>
    </source>
</evidence>
<sequence>MMYWSDHGMTGWGYALMIVVMVLAWALVAVAIIAALRVIASTSQRPPRSSPDLPEQLLAERFARGEIDDEEFRRRLTALRSGTGRP</sequence>
<dbReference type="EMBL" id="LR215973">
    <property type="protein sequence ID" value="VFA98091.1"/>
    <property type="molecule type" value="Genomic_DNA"/>
</dbReference>
<dbReference type="InterPro" id="IPR018649">
    <property type="entry name" value="SHOCT"/>
</dbReference>
<protein>
    <submittedName>
        <fullName evidence="4">Predicted membrane protein (DUF2078)</fullName>
    </submittedName>
    <submittedName>
        <fullName evidence="3">SHOCT domain-containing protein</fullName>
    </submittedName>
</protein>
<feature type="domain" description="SHOCT" evidence="2">
    <location>
        <begin position="56"/>
        <end position="79"/>
    </location>
</feature>
<evidence type="ECO:0000313" key="4">
    <source>
        <dbReference type="EMBL" id="VFA98091.1"/>
    </source>
</evidence>
<evidence type="ECO:0000313" key="5">
    <source>
        <dbReference type="Proteomes" id="UP000290439"/>
    </source>
</evidence>
<dbReference type="Proteomes" id="UP000290439">
    <property type="component" value="Chromosome"/>
</dbReference>
<keyword evidence="1" id="KW-1133">Transmembrane helix</keyword>
<dbReference type="EMBL" id="JAAGVB010000078">
    <property type="protein sequence ID" value="NEW36477.1"/>
    <property type="molecule type" value="Genomic_DNA"/>
</dbReference>
<dbReference type="Proteomes" id="UP000471166">
    <property type="component" value="Unassembled WGS sequence"/>
</dbReference>
<keyword evidence="1" id="KW-0812">Transmembrane</keyword>
<gene>
    <name evidence="3" type="ORF">GV791_28530</name>
    <name evidence="4" type="ORF">NCTC10797_01856</name>
</gene>
<name>A0A4U8VX38_9NOCA</name>
<keyword evidence="1" id="KW-0472">Membrane</keyword>
<dbReference type="RefSeq" id="WP_130916816.1">
    <property type="nucleotide sequence ID" value="NZ_CP107969.1"/>
</dbReference>
<organism evidence="4 5">
    <name type="scientific">Nocardia cyriacigeorgica</name>
    <dbReference type="NCBI Taxonomy" id="135487"/>
    <lineage>
        <taxon>Bacteria</taxon>
        <taxon>Bacillati</taxon>
        <taxon>Actinomycetota</taxon>
        <taxon>Actinomycetes</taxon>
        <taxon>Mycobacteriales</taxon>
        <taxon>Nocardiaceae</taxon>
        <taxon>Nocardia</taxon>
    </lineage>
</organism>
<reference evidence="4 5" key="1">
    <citation type="submission" date="2019-02" db="EMBL/GenBank/DDBJ databases">
        <authorList>
            <consortium name="Pathogen Informatics"/>
        </authorList>
    </citation>
    <scope>NUCLEOTIDE SEQUENCE [LARGE SCALE GENOMIC DNA]</scope>
    <source>
        <strain evidence="4 5">3012STDY6756504</strain>
    </source>
</reference>